<evidence type="ECO:0000256" key="5">
    <source>
        <dbReference type="ARBA" id="ARBA00022989"/>
    </source>
</evidence>
<feature type="transmembrane region" description="Helical" evidence="8">
    <location>
        <begin position="14"/>
        <end position="39"/>
    </location>
</feature>
<evidence type="ECO:0000256" key="4">
    <source>
        <dbReference type="ARBA" id="ARBA00022692"/>
    </source>
</evidence>
<evidence type="ECO:0000256" key="1">
    <source>
        <dbReference type="ARBA" id="ARBA00004651"/>
    </source>
</evidence>
<dbReference type="InterPro" id="IPR011701">
    <property type="entry name" value="MFS"/>
</dbReference>
<dbReference type="PANTHER" id="PTHR42718:SF46">
    <property type="entry name" value="BLR6921 PROTEIN"/>
    <property type="match status" value="1"/>
</dbReference>
<evidence type="ECO:0000256" key="3">
    <source>
        <dbReference type="ARBA" id="ARBA00022475"/>
    </source>
</evidence>
<dbReference type="InterPro" id="IPR020846">
    <property type="entry name" value="MFS_dom"/>
</dbReference>
<evidence type="ECO:0000313" key="11">
    <source>
        <dbReference type="Proteomes" id="UP001595912"/>
    </source>
</evidence>
<dbReference type="Gene3D" id="1.20.1250.20">
    <property type="entry name" value="MFS general substrate transporter like domains"/>
    <property type="match status" value="1"/>
</dbReference>
<dbReference type="RefSeq" id="WP_380115061.1">
    <property type="nucleotide sequence ID" value="NZ_JBHSIU010000013.1"/>
</dbReference>
<reference evidence="11" key="1">
    <citation type="journal article" date="2019" name="Int. J. Syst. Evol. Microbiol.">
        <title>The Global Catalogue of Microorganisms (GCM) 10K type strain sequencing project: providing services to taxonomists for standard genome sequencing and annotation.</title>
        <authorList>
            <consortium name="The Broad Institute Genomics Platform"/>
            <consortium name="The Broad Institute Genome Sequencing Center for Infectious Disease"/>
            <person name="Wu L."/>
            <person name="Ma J."/>
        </authorList>
    </citation>
    <scope>NUCLEOTIDE SEQUENCE [LARGE SCALE GENOMIC DNA]</scope>
    <source>
        <strain evidence="11">CGMCC 4.7152</strain>
    </source>
</reference>
<evidence type="ECO:0000256" key="6">
    <source>
        <dbReference type="ARBA" id="ARBA00023136"/>
    </source>
</evidence>
<protein>
    <submittedName>
        <fullName evidence="10">MFS transporter</fullName>
    </submittedName>
</protein>
<name>A0ABV9VTK5_9ACTN</name>
<comment type="subcellular location">
    <subcellularLocation>
        <location evidence="1">Cell membrane</location>
        <topology evidence="1">Multi-pass membrane protein</topology>
    </subcellularLocation>
</comment>
<evidence type="ECO:0000313" key="10">
    <source>
        <dbReference type="EMBL" id="MFC4998820.1"/>
    </source>
</evidence>
<organism evidence="10 11">
    <name type="scientific">Dactylosporangium cerinum</name>
    <dbReference type="NCBI Taxonomy" id="1434730"/>
    <lineage>
        <taxon>Bacteria</taxon>
        <taxon>Bacillati</taxon>
        <taxon>Actinomycetota</taxon>
        <taxon>Actinomycetes</taxon>
        <taxon>Micromonosporales</taxon>
        <taxon>Micromonosporaceae</taxon>
        <taxon>Dactylosporangium</taxon>
    </lineage>
</organism>
<evidence type="ECO:0000256" key="2">
    <source>
        <dbReference type="ARBA" id="ARBA00022448"/>
    </source>
</evidence>
<keyword evidence="3" id="KW-1003">Cell membrane</keyword>
<dbReference type="EMBL" id="JBHSIU010000013">
    <property type="protein sequence ID" value="MFC4998820.1"/>
    <property type="molecule type" value="Genomic_DNA"/>
</dbReference>
<keyword evidence="11" id="KW-1185">Reference proteome</keyword>
<feature type="transmembrane region" description="Helical" evidence="8">
    <location>
        <begin position="94"/>
        <end position="111"/>
    </location>
</feature>
<keyword evidence="2" id="KW-0813">Transport</keyword>
<evidence type="ECO:0000259" key="9">
    <source>
        <dbReference type="PROSITE" id="PS50850"/>
    </source>
</evidence>
<sequence>MSTPVGLGTPSKPAWLTIVACCLAQFMVVLDISIVNIALPQVRQSLDMSESSLQGVGHYSPLRTGLAFLPIGLSTFAGSLTGTRLVRHIGIRPSILFGTAVGAAGLFWLAAALDPHVAYRAHLLGPLILFGFGSGSALVPMTLAATQDLPPHQAGLASGLINTSRQIGGAVGLAVMAMVLAQPHRSPTTDFRDAFLVGALVLLGGLLCGAAITSAKRPPKTSPPQFRTASADELAR</sequence>
<dbReference type="InterPro" id="IPR036259">
    <property type="entry name" value="MFS_trans_sf"/>
</dbReference>
<keyword evidence="5 8" id="KW-1133">Transmembrane helix</keyword>
<dbReference type="Pfam" id="PF07690">
    <property type="entry name" value="MFS_1"/>
    <property type="match status" value="1"/>
</dbReference>
<accession>A0ABV9VTK5</accession>
<comment type="caution">
    <text evidence="10">The sequence shown here is derived from an EMBL/GenBank/DDBJ whole genome shotgun (WGS) entry which is preliminary data.</text>
</comment>
<feature type="transmembrane region" description="Helical" evidence="8">
    <location>
        <begin position="123"/>
        <end position="145"/>
    </location>
</feature>
<proteinExistence type="predicted"/>
<feature type="transmembrane region" description="Helical" evidence="8">
    <location>
        <begin position="194"/>
        <end position="212"/>
    </location>
</feature>
<dbReference type="SUPFAM" id="SSF103473">
    <property type="entry name" value="MFS general substrate transporter"/>
    <property type="match status" value="2"/>
</dbReference>
<gene>
    <name evidence="10" type="ORF">ACFPIJ_13355</name>
</gene>
<keyword evidence="6 8" id="KW-0472">Membrane</keyword>
<dbReference type="PROSITE" id="PS50850">
    <property type="entry name" value="MFS"/>
    <property type="match status" value="1"/>
</dbReference>
<evidence type="ECO:0000256" key="7">
    <source>
        <dbReference type="SAM" id="MobiDB-lite"/>
    </source>
</evidence>
<dbReference type="Proteomes" id="UP001595912">
    <property type="component" value="Unassembled WGS sequence"/>
</dbReference>
<feature type="transmembrane region" description="Helical" evidence="8">
    <location>
        <begin position="166"/>
        <end position="182"/>
    </location>
</feature>
<keyword evidence="4 8" id="KW-0812">Transmembrane</keyword>
<feature type="domain" description="Major facilitator superfamily (MFS) profile" evidence="9">
    <location>
        <begin position="17"/>
        <end position="236"/>
    </location>
</feature>
<dbReference type="PANTHER" id="PTHR42718">
    <property type="entry name" value="MAJOR FACILITATOR SUPERFAMILY MULTIDRUG TRANSPORTER MFSC"/>
    <property type="match status" value="1"/>
</dbReference>
<feature type="region of interest" description="Disordered" evidence="7">
    <location>
        <begin position="214"/>
        <end position="236"/>
    </location>
</feature>
<evidence type="ECO:0000256" key="8">
    <source>
        <dbReference type="SAM" id="Phobius"/>
    </source>
</evidence>